<reference evidence="5" key="1">
    <citation type="journal article" date="2014" name="Int. J. Syst. Evol. Microbiol.">
        <title>Complete genome sequence of Corynebacterium casei LMG S-19264T (=DSM 44701T), isolated from a smear-ripened cheese.</title>
        <authorList>
            <consortium name="US DOE Joint Genome Institute (JGI-PGF)"/>
            <person name="Walter F."/>
            <person name="Albersmeier A."/>
            <person name="Kalinowski J."/>
            <person name="Ruckert C."/>
        </authorList>
    </citation>
    <scope>NUCLEOTIDE SEQUENCE</scope>
    <source>
        <strain evidence="5">CGMCC 1.12181</strain>
    </source>
</reference>
<keyword evidence="1" id="KW-0805">Transcription regulation</keyword>
<dbReference type="PANTHER" id="PTHR43132:SF2">
    <property type="entry name" value="ARSENICAL RESISTANCE OPERON REPRESSOR ARSR-RELATED"/>
    <property type="match status" value="1"/>
</dbReference>
<evidence type="ECO:0000313" key="5">
    <source>
        <dbReference type="EMBL" id="GGF83523.1"/>
    </source>
</evidence>
<dbReference type="AlphaFoldDB" id="A0A917FIX1"/>
<dbReference type="EMBL" id="BMEO01000001">
    <property type="protein sequence ID" value="GGF83523.1"/>
    <property type="molecule type" value="Genomic_DNA"/>
</dbReference>
<dbReference type="CDD" id="cd00090">
    <property type="entry name" value="HTH_ARSR"/>
    <property type="match status" value="1"/>
</dbReference>
<evidence type="ECO:0000313" key="6">
    <source>
        <dbReference type="Proteomes" id="UP000605253"/>
    </source>
</evidence>
<dbReference type="GO" id="GO:0003677">
    <property type="term" value="F:DNA binding"/>
    <property type="evidence" value="ECO:0007669"/>
    <property type="project" value="UniProtKB-KW"/>
</dbReference>
<comment type="caution">
    <text evidence="5">The sequence shown here is derived from an EMBL/GenBank/DDBJ whole genome shotgun (WGS) entry which is preliminary data.</text>
</comment>
<dbReference type="RefSeq" id="WP_345258797.1">
    <property type="nucleotide sequence ID" value="NZ_BAABJF010000011.1"/>
</dbReference>
<feature type="domain" description="HTH arsR-type" evidence="4">
    <location>
        <begin position="5"/>
        <end position="103"/>
    </location>
</feature>
<protein>
    <submittedName>
        <fullName evidence="5">Transcriptional regulator</fullName>
    </submittedName>
</protein>
<keyword evidence="3" id="KW-0804">Transcription</keyword>
<dbReference type="Gene3D" id="1.10.10.10">
    <property type="entry name" value="Winged helix-like DNA-binding domain superfamily/Winged helix DNA-binding domain"/>
    <property type="match status" value="1"/>
</dbReference>
<dbReference type="InterPro" id="IPR011991">
    <property type="entry name" value="ArsR-like_HTH"/>
</dbReference>
<dbReference type="SMART" id="SM00418">
    <property type="entry name" value="HTH_ARSR"/>
    <property type="match status" value="1"/>
</dbReference>
<dbReference type="Proteomes" id="UP000605253">
    <property type="component" value="Unassembled WGS sequence"/>
</dbReference>
<evidence type="ECO:0000256" key="3">
    <source>
        <dbReference type="ARBA" id="ARBA00023163"/>
    </source>
</evidence>
<accession>A0A917FIX1</accession>
<gene>
    <name evidence="5" type="ORF">GCM10011365_00610</name>
</gene>
<organism evidence="5 6">
    <name type="scientific">Marinicella pacifica</name>
    <dbReference type="NCBI Taxonomy" id="1171543"/>
    <lineage>
        <taxon>Bacteria</taxon>
        <taxon>Pseudomonadati</taxon>
        <taxon>Pseudomonadota</taxon>
        <taxon>Gammaproteobacteria</taxon>
        <taxon>Lysobacterales</taxon>
        <taxon>Marinicellaceae</taxon>
        <taxon>Marinicella</taxon>
    </lineage>
</organism>
<dbReference type="InterPro" id="IPR001845">
    <property type="entry name" value="HTH_ArsR_DNA-bd_dom"/>
</dbReference>
<evidence type="ECO:0000256" key="2">
    <source>
        <dbReference type="ARBA" id="ARBA00023125"/>
    </source>
</evidence>
<keyword evidence="6" id="KW-1185">Reference proteome</keyword>
<dbReference type="InterPro" id="IPR036388">
    <property type="entry name" value="WH-like_DNA-bd_sf"/>
</dbReference>
<dbReference type="InterPro" id="IPR051011">
    <property type="entry name" value="Metal_resp_trans_reg"/>
</dbReference>
<sequence>MTKSMNEMVDHAESASGLLKLISNKQRLMILCLLHENELSVGALNEHLPGLSQSALSQHLAQLRKANLVKTKRQSQTILYSLADSKAVQVIHLLHKLYCGSGN</sequence>
<name>A0A917FIX1_9GAMM</name>
<evidence type="ECO:0000256" key="1">
    <source>
        <dbReference type="ARBA" id="ARBA00023015"/>
    </source>
</evidence>
<reference evidence="5" key="2">
    <citation type="submission" date="2020-09" db="EMBL/GenBank/DDBJ databases">
        <authorList>
            <person name="Sun Q."/>
            <person name="Zhou Y."/>
        </authorList>
    </citation>
    <scope>NUCLEOTIDE SEQUENCE</scope>
    <source>
        <strain evidence="5">CGMCC 1.12181</strain>
    </source>
</reference>
<keyword evidence="2" id="KW-0238">DNA-binding</keyword>
<dbReference type="PROSITE" id="PS50987">
    <property type="entry name" value="HTH_ARSR_2"/>
    <property type="match status" value="1"/>
</dbReference>
<evidence type="ECO:0000259" key="4">
    <source>
        <dbReference type="PROSITE" id="PS50987"/>
    </source>
</evidence>
<proteinExistence type="predicted"/>
<dbReference type="NCBIfam" id="NF033788">
    <property type="entry name" value="HTH_metalloreg"/>
    <property type="match status" value="1"/>
</dbReference>
<dbReference type="GO" id="GO:0003700">
    <property type="term" value="F:DNA-binding transcription factor activity"/>
    <property type="evidence" value="ECO:0007669"/>
    <property type="project" value="InterPro"/>
</dbReference>
<dbReference type="Pfam" id="PF01022">
    <property type="entry name" value="HTH_5"/>
    <property type="match status" value="1"/>
</dbReference>
<dbReference type="PANTHER" id="PTHR43132">
    <property type="entry name" value="ARSENICAL RESISTANCE OPERON REPRESSOR ARSR-RELATED"/>
    <property type="match status" value="1"/>
</dbReference>
<dbReference type="InterPro" id="IPR036390">
    <property type="entry name" value="WH_DNA-bd_sf"/>
</dbReference>
<dbReference type="PRINTS" id="PR00778">
    <property type="entry name" value="HTHARSR"/>
</dbReference>
<dbReference type="SUPFAM" id="SSF46785">
    <property type="entry name" value="Winged helix' DNA-binding domain"/>
    <property type="match status" value="1"/>
</dbReference>